<proteinExistence type="predicted"/>
<dbReference type="STRING" id="690567.1703"/>
<name>A0A0E3W3C2_9FIRM</name>
<evidence type="ECO:0000313" key="2">
    <source>
        <dbReference type="Proteomes" id="UP000045545"/>
    </source>
</evidence>
<sequence>MRKKLLIACIMITIVIAGLHIEQTYAMKDKVSQIMLEDTIDYDNEKNSITNQIEPGIDWAVECIAKDKSICNPEIIGDNSPKKVGVPYKVYYVDMNSITDGRGNLQDALLNYFWEYPLMNNNGEIITTCTIGKYNGKWEPCLLNSGLSEDMIRMSSNFDSISDVILKNDIKDPLEIQHIRFIIPFQFDAFYVRTASNQEFIIPISLRPGFMKMDNLKAYELSDVMNKLTEQLDALKYTLPFDDKSSGKPMIP</sequence>
<evidence type="ECO:0000313" key="1">
    <source>
        <dbReference type="EMBL" id="CFX71100.1"/>
    </source>
</evidence>
<protein>
    <submittedName>
        <fullName evidence="1">Uncharacterized</fullName>
    </submittedName>
</protein>
<dbReference type="AlphaFoldDB" id="A0A0E3W3C2"/>
<accession>A0A0E3W3C2</accession>
<reference evidence="1 2" key="1">
    <citation type="submission" date="2015-03" db="EMBL/GenBank/DDBJ databases">
        <authorList>
            <person name="Murphy D."/>
        </authorList>
    </citation>
    <scope>NUCLEOTIDE SEQUENCE [LARGE SCALE GENOMIC DNA]</scope>
    <source>
        <strain evidence="1 2">OL-4</strain>
    </source>
</reference>
<dbReference type="Proteomes" id="UP000045545">
    <property type="component" value="Unassembled WGS sequence"/>
</dbReference>
<dbReference type="EMBL" id="CGIH01000027">
    <property type="protein sequence ID" value="CFX71100.1"/>
    <property type="molecule type" value="Genomic_DNA"/>
</dbReference>
<dbReference type="RefSeq" id="WP_157609521.1">
    <property type="nucleotide sequence ID" value="NZ_CGIH01000027.1"/>
</dbReference>
<organism evidence="1 2">
    <name type="scientific">Syntrophomonas zehnderi OL-4</name>
    <dbReference type="NCBI Taxonomy" id="690567"/>
    <lineage>
        <taxon>Bacteria</taxon>
        <taxon>Bacillati</taxon>
        <taxon>Bacillota</taxon>
        <taxon>Clostridia</taxon>
        <taxon>Eubacteriales</taxon>
        <taxon>Syntrophomonadaceae</taxon>
        <taxon>Syntrophomonas</taxon>
    </lineage>
</organism>
<keyword evidence="2" id="KW-1185">Reference proteome</keyword>
<gene>
    <name evidence="1" type="ORF">1703</name>
</gene>